<gene>
    <name evidence="1" type="ORF">OM075_23060</name>
</gene>
<evidence type="ECO:0008006" key="3">
    <source>
        <dbReference type="Google" id="ProtNLM"/>
    </source>
</evidence>
<dbReference type="EMBL" id="JAPDPJ010000102">
    <property type="protein sequence ID" value="MCW3789361.1"/>
    <property type="molecule type" value="Genomic_DNA"/>
</dbReference>
<dbReference type="Gene3D" id="1.25.40.10">
    <property type="entry name" value="Tetratricopeptide repeat domain"/>
    <property type="match status" value="1"/>
</dbReference>
<dbReference type="Proteomes" id="UP001209229">
    <property type="component" value="Unassembled WGS sequence"/>
</dbReference>
<protein>
    <recommendedName>
        <fullName evidence="3">Tetratricopeptide repeat protein</fullName>
    </recommendedName>
</protein>
<organism evidence="1 2">
    <name type="scientific">Plebeiibacterium sediminum</name>
    <dbReference type="NCBI Taxonomy" id="2992112"/>
    <lineage>
        <taxon>Bacteria</taxon>
        <taxon>Pseudomonadati</taxon>
        <taxon>Bacteroidota</taxon>
        <taxon>Bacteroidia</taxon>
        <taxon>Marinilabiliales</taxon>
        <taxon>Marinilabiliaceae</taxon>
        <taxon>Plebeiibacterium</taxon>
    </lineage>
</organism>
<accession>A0AAE3SHF8</accession>
<name>A0AAE3SHF8_9BACT</name>
<dbReference type="SUPFAM" id="SSF48452">
    <property type="entry name" value="TPR-like"/>
    <property type="match status" value="1"/>
</dbReference>
<keyword evidence="2" id="KW-1185">Reference proteome</keyword>
<dbReference type="Pfam" id="PF22860">
    <property type="entry name" value="DUF7017"/>
    <property type="match status" value="1"/>
</dbReference>
<sequence>MTSLFDFSKQIASLKEKKKYSEALSYFKINKQNYDPLQIKNNEYIISDIISCLRYTNQYEQGLLFLELYKIPIDSIQKERVILAYGWLLWAMYKENNRDEPTHVDVLSFEEFNQNEVKISYLSKSNTLQKIKLLIPILLQKNSDFSKTLISNLFSSVLNLEKKKKQPDWKLINDFCDLFSPTVLSKETSSIQIKRKGRIKDMELSSDLESWYAYKTKALLKLGKWQTCFELSKEALANIDTFHYSNDIWFSRRIALSMKNLGNIDDTINELEKILQKKNEWFIQKELAELYFEKNEINSAFKMATEAINSYGPIEFKVDLLLLLGRILMEKNQLDIAFKHISLSKLIRQKKEWKLSQSLITELAQFKNDEIPISEIDTLMKEVINFSRKHDRKQTNIKIMRNPDNSSYIGEIVKILHDNNRGKDGFIKYTNQNLYFSLSINFPLIDKLSTGSKVRFSISPSRNGNKNYVTILKIIE</sequence>
<evidence type="ECO:0000313" key="1">
    <source>
        <dbReference type="EMBL" id="MCW3789361.1"/>
    </source>
</evidence>
<dbReference type="RefSeq" id="WP_301192916.1">
    <property type="nucleotide sequence ID" value="NZ_JAPDPJ010000102.1"/>
</dbReference>
<comment type="caution">
    <text evidence="1">The sequence shown here is derived from an EMBL/GenBank/DDBJ whole genome shotgun (WGS) entry which is preliminary data.</text>
</comment>
<dbReference type="InterPro" id="IPR054283">
    <property type="entry name" value="DUF7017"/>
</dbReference>
<dbReference type="InterPro" id="IPR011990">
    <property type="entry name" value="TPR-like_helical_dom_sf"/>
</dbReference>
<proteinExistence type="predicted"/>
<dbReference type="AlphaFoldDB" id="A0AAE3SHF8"/>
<reference evidence="1" key="1">
    <citation type="submission" date="2022-10" db="EMBL/GenBank/DDBJ databases">
        <authorList>
            <person name="Yu W.X."/>
        </authorList>
    </citation>
    <scope>NUCLEOTIDE SEQUENCE</scope>
    <source>
        <strain evidence="1">AAT</strain>
    </source>
</reference>
<evidence type="ECO:0000313" key="2">
    <source>
        <dbReference type="Proteomes" id="UP001209229"/>
    </source>
</evidence>